<organism evidence="1 2">
    <name type="scientific">Thermomonospora cellulosilytica</name>
    <dbReference type="NCBI Taxonomy" id="1411118"/>
    <lineage>
        <taxon>Bacteria</taxon>
        <taxon>Bacillati</taxon>
        <taxon>Actinomycetota</taxon>
        <taxon>Actinomycetes</taxon>
        <taxon>Streptosporangiales</taxon>
        <taxon>Thermomonosporaceae</taxon>
        <taxon>Thermomonospora</taxon>
    </lineage>
</organism>
<proteinExistence type="predicted"/>
<name>A0A7W3R7N5_9ACTN</name>
<comment type="caution">
    <text evidence="1">The sequence shown here is derived from an EMBL/GenBank/DDBJ whole genome shotgun (WGS) entry which is preliminary data.</text>
</comment>
<gene>
    <name evidence="1" type="ORF">HNR21_001734</name>
</gene>
<sequence length="115" mass="12632">MSQTASEAGITSSEVGPISPGARFAYQLVMATLQVHGLLPETVVSLNGRCDRVMLCLNQVPDWRRRRALAERIEVLLAQHGLQVQTSWPAYSAGRPWRESVQALDGCMAEVVLRA</sequence>
<protein>
    <submittedName>
        <fullName evidence="1">Uncharacterized protein</fullName>
    </submittedName>
</protein>
<evidence type="ECO:0000313" key="1">
    <source>
        <dbReference type="EMBL" id="MBA9002852.1"/>
    </source>
</evidence>
<accession>A0A7W3R7N5</accession>
<keyword evidence="2" id="KW-1185">Reference proteome</keyword>
<evidence type="ECO:0000313" key="2">
    <source>
        <dbReference type="Proteomes" id="UP000539313"/>
    </source>
</evidence>
<dbReference type="EMBL" id="JACJII010000001">
    <property type="protein sequence ID" value="MBA9002852.1"/>
    <property type="molecule type" value="Genomic_DNA"/>
</dbReference>
<dbReference type="Proteomes" id="UP000539313">
    <property type="component" value="Unassembled WGS sequence"/>
</dbReference>
<reference evidence="1 2" key="1">
    <citation type="submission" date="2020-08" db="EMBL/GenBank/DDBJ databases">
        <title>Sequencing the genomes of 1000 actinobacteria strains.</title>
        <authorList>
            <person name="Klenk H.-P."/>
        </authorList>
    </citation>
    <scope>NUCLEOTIDE SEQUENCE [LARGE SCALE GENOMIC DNA]</scope>
    <source>
        <strain evidence="1 2">DSM 45823</strain>
    </source>
</reference>
<dbReference type="AlphaFoldDB" id="A0A7W3R7N5"/>